<dbReference type="Proteomes" id="UP000244906">
    <property type="component" value="Unassembled WGS sequence"/>
</dbReference>
<keyword evidence="2" id="KW-1185">Reference proteome</keyword>
<reference evidence="1 2" key="1">
    <citation type="submission" date="2018-04" db="EMBL/GenBank/DDBJ databases">
        <title>Thalassorhabdus spongiae gen. nov., sp. nov., isolated from a marine sponge in South-West Iceland.</title>
        <authorList>
            <person name="Knobloch S."/>
            <person name="Daussin A."/>
            <person name="Johannsson R."/>
            <person name="Marteinsson V.T."/>
        </authorList>
    </citation>
    <scope>NUCLEOTIDE SEQUENCE [LARGE SCALE GENOMIC DNA]</scope>
    <source>
        <strain evidence="1 2">Hp12</strain>
    </source>
</reference>
<dbReference type="EMBL" id="QDDL01000001">
    <property type="protein sequence ID" value="PVZ71657.1"/>
    <property type="molecule type" value="Genomic_DNA"/>
</dbReference>
<comment type="caution">
    <text evidence="1">The sequence shown here is derived from an EMBL/GenBank/DDBJ whole genome shotgun (WGS) entry which is preliminary data.</text>
</comment>
<dbReference type="AlphaFoldDB" id="A0A2V1H3A6"/>
<organism evidence="1 2">
    <name type="scientific">Pelagibaculum spongiae</name>
    <dbReference type="NCBI Taxonomy" id="2080658"/>
    <lineage>
        <taxon>Bacteria</taxon>
        <taxon>Pseudomonadati</taxon>
        <taxon>Pseudomonadota</taxon>
        <taxon>Gammaproteobacteria</taxon>
        <taxon>Oceanospirillales</taxon>
        <taxon>Pelagibaculum</taxon>
    </lineage>
</organism>
<name>A0A2V1H3A6_9GAMM</name>
<protein>
    <submittedName>
        <fullName evidence="1">Uncharacterized protein</fullName>
    </submittedName>
</protein>
<sequence>MQLAVQGINVSASEPFQPVLSNKLQGSLYFLIPDIDHGLRVNGVICSTQTGSTCQLSITVESAYMQCARAATRAQLWANNNPDIFNYGLLLTHNWSGKSEISPKGEPTDLIYQLNERQWAIPERPGNKVAISLRNILQTGKAAILLLNQFGHAKYISGACFISDQPELLSSMSVQKKPALLATVIEQETQLSDQPFQVPMLKNSTPQKIELTDFSKAMSQHLHRSNTIKKLLQPVVTLATKIDMKHLY</sequence>
<proteinExistence type="predicted"/>
<evidence type="ECO:0000313" key="2">
    <source>
        <dbReference type="Proteomes" id="UP000244906"/>
    </source>
</evidence>
<accession>A0A2V1H3A6</accession>
<gene>
    <name evidence="1" type="ORF">DC094_01085</name>
</gene>
<evidence type="ECO:0000313" key="1">
    <source>
        <dbReference type="EMBL" id="PVZ71657.1"/>
    </source>
</evidence>